<keyword evidence="1" id="KW-1133">Transmembrane helix</keyword>
<feature type="transmembrane region" description="Helical" evidence="1">
    <location>
        <begin position="31"/>
        <end position="50"/>
    </location>
</feature>
<evidence type="ECO:0000313" key="2">
    <source>
        <dbReference type="EMBL" id="NTS64761.1"/>
    </source>
</evidence>
<dbReference type="Proteomes" id="UP000621447">
    <property type="component" value="Unassembled WGS sequence"/>
</dbReference>
<accession>A0ABX2JEL4</accession>
<feature type="transmembrane region" description="Helical" evidence="1">
    <location>
        <begin position="62"/>
        <end position="81"/>
    </location>
</feature>
<comment type="caution">
    <text evidence="2">The sequence shown here is derived from an EMBL/GenBank/DDBJ whole genome shotgun (WGS) entry which is preliminary data.</text>
</comment>
<proteinExistence type="predicted"/>
<name>A0ABX2JEL4_9SPHN</name>
<keyword evidence="3" id="KW-1185">Reference proteome</keyword>
<organism evidence="2 3">
    <name type="scientific">Sphingomonas hominis</name>
    <dbReference type="NCBI Taxonomy" id="2741495"/>
    <lineage>
        <taxon>Bacteria</taxon>
        <taxon>Pseudomonadati</taxon>
        <taxon>Pseudomonadota</taxon>
        <taxon>Alphaproteobacteria</taxon>
        <taxon>Sphingomonadales</taxon>
        <taxon>Sphingomonadaceae</taxon>
        <taxon>Sphingomonas</taxon>
    </lineage>
</organism>
<dbReference type="EMBL" id="JABULH010000002">
    <property type="protein sequence ID" value="NTS64761.1"/>
    <property type="molecule type" value="Genomic_DNA"/>
</dbReference>
<sequence length="179" mass="19566">MHAAAPALRPGERVLWHGVPERGLRLARRDLLLIPSSLVWVGFAIFWNIGVARGHAPLPFRLFGLGFLLVDVFFLIGRFVVDALLRARTTYTLTDRRALIVRTGAMSRHSSVDLRAVADLHLSSEPGGLGTLRFGPAAPLLGFGTSGMSFWVPALDPTPQFAMLRDAARVFELALAARD</sequence>
<evidence type="ECO:0000256" key="1">
    <source>
        <dbReference type="SAM" id="Phobius"/>
    </source>
</evidence>
<keyword evidence="1" id="KW-0812">Transmembrane</keyword>
<dbReference type="RefSeq" id="WP_174193101.1">
    <property type="nucleotide sequence ID" value="NZ_JABULH010000002.1"/>
</dbReference>
<evidence type="ECO:0000313" key="3">
    <source>
        <dbReference type="Proteomes" id="UP000621447"/>
    </source>
</evidence>
<protein>
    <submittedName>
        <fullName evidence="2">PH domain-containing protein</fullName>
    </submittedName>
</protein>
<keyword evidence="1" id="KW-0472">Membrane</keyword>
<gene>
    <name evidence="2" type="ORF">HRV97_06275</name>
</gene>
<reference evidence="2 3" key="1">
    <citation type="submission" date="2020-06" db="EMBL/GenBank/DDBJ databases">
        <title>Sphingomonas hominis sp. nov., a member of the Sphingomonas, isolated from the hair of a 22-year-old girl.</title>
        <authorList>
            <person name="Zhang D.-F."/>
            <person name="Cui X.-W."/>
        </authorList>
    </citation>
    <scope>NUCLEOTIDE SEQUENCE [LARGE SCALE GENOMIC DNA]</scope>
    <source>
        <strain evidence="2 3">HHU CXW</strain>
    </source>
</reference>